<dbReference type="VEuPathDB" id="FungiDB:ATCC64974_32050"/>
<protein>
    <submittedName>
        <fullName evidence="6">LysM domain-containing protein</fullName>
    </submittedName>
</protein>
<dbReference type="VEuPathDB" id="FungiDB:An15g00830"/>
<dbReference type="InterPro" id="IPR036779">
    <property type="entry name" value="LysM_dom_sf"/>
</dbReference>
<dbReference type="Gene3D" id="3.40.390.10">
    <property type="entry name" value="Collagenase (Catalytic Domain)"/>
    <property type="match status" value="1"/>
</dbReference>
<evidence type="ECO:0000256" key="2">
    <source>
        <dbReference type="ARBA" id="ARBA00023026"/>
    </source>
</evidence>
<evidence type="ECO:0000256" key="1">
    <source>
        <dbReference type="ARBA" id="ARBA00022669"/>
    </source>
</evidence>
<feature type="domain" description="LysM" evidence="5">
    <location>
        <begin position="1014"/>
        <end position="1061"/>
    </location>
</feature>
<dbReference type="VEuPathDB" id="FungiDB:An15g00820"/>
<keyword evidence="4" id="KW-0732">Signal</keyword>
<dbReference type="EMBL" id="BCMY01000005">
    <property type="protein sequence ID" value="GAQ41062.1"/>
    <property type="molecule type" value="Genomic_DNA"/>
</dbReference>
<comment type="caution">
    <text evidence="6">The sequence shown here is derived from an EMBL/GenBank/DDBJ whole genome shotgun (WGS) entry which is preliminary data.</text>
</comment>
<keyword evidence="1" id="KW-0147">Chitin-binding</keyword>
<keyword evidence="2" id="KW-0843">Virulence</keyword>
<dbReference type="PROSITE" id="PS51782">
    <property type="entry name" value="LYSM"/>
    <property type="match status" value="6"/>
</dbReference>
<dbReference type="SUPFAM" id="SSF55486">
    <property type="entry name" value="Metalloproteases ('zincins'), catalytic domain"/>
    <property type="match status" value="1"/>
</dbReference>
<dbReference type="VEuPathDB" id="FungiDB:ATCC64974_32060"/>
<reference evidence="7" key="1">
    <citation type="journal article" date="2016" name="Genome Announc.">
        <title>Draft genome sequence of Aspergillus niger strain An76.</title>
        <authorList>
            <person name="Gong W."/>
            <person name="Cheng Z."/>
            <person name="Zhang H."/>
            <person name="Liu L."/>
            <person name="Gao P."/>
            <person name="Wang L."/>
        </authorList>
    </citation>
    <scope>NUCLEOTIDE SEQUENCE [LARGE SCALE GENOMIC DNA]</scope>
    <source>
        <strain evidence="7">An76</strain>
    </source>
</reference>
<dbReference type="PANTHER" id="PTHR34997:SF1">
    <property type="entry name" value="PEPTIDOGLYCAN-BINDING LYSIN DOMAIN"/>
    <property type="match status" value="1"/>
</dbReference>
<evidence type="ECO:0000313" key="7">
    <source>
        <dbReference type="Proteomes" id="UP000068243"/>
    </source>
</evidence>
<accession>A0A124BX25</accession>
<evidence type="ECO:0000259" key="5">
    <source>
        <dbReference type="PROSITE" id="PS51782"/>
    </source>
</evidence>
<dbReference type="OrthoDB" id="5985073at2759"/>
<dbReference type="AlphaFoldDB" id="A0A124BX25"/>
<dbReference type="Pfam" id="PF01476">
    <property type="entry name" value="LysM"/>
    <property type="match status" value="4"/>
</dbReference>
<feature type="domain" description="LysM" evidence="5">
    <location>
        <begin position="527"/>
        <end position="574"/>
    </location>
</feature>
<dbReference type="VEuPathDB" id="FungiDB:M747DRAFT_213144"/>
<dbReference type="PRINTS" id="PR01217">
    <property type="entry name" value="PRICHEXTENSN"/>
</dbReference>
<dbReference type="Gene3D" id="3.10.350.10">
    <property type="entry name" value="LysM domain"/>
    <property type="match status" value="7"/>
</dbReference>
<dbReference type="OMA" id="CYAVEKA"/>
<dbReference type="InterPro" id="IPR018392">
    <property type="entry name" value="LysM"/>
</dbReference>
<feature type="domain" description="LysM" evidence="5">
    <location>
        <begin position="457"/>
        <end position="504"/>
    </location>
</feature>
<dbReference type="PANTHER" id="PTHR34997">
    <property type="entry name" value="AM15"/>
    <property type="match status" value="1"/>
</dbReference>
<feature type="domain" description="LysM" evidence="5">
    <location>
        <begin position="837"/>
        <end position="885"/>
    </location>
</feature>
<dbReference type="InterPro" id="IPR052210">
    <property type="entry name" value="LysM1-like"/>
</dbReference>
<dbReference type="VEuPathDB" id="FungiDB:M747DRAFT_339580"/>
<dbReference type="VEuPathDB" id="FungiDB:ASPNIDRAFT2_181794"/>
<dbReference type="SMART" id="SM00257">
    <property type="entry name" value="LysM"/>
    <property type="match status" value="5"/>
</dbReference>
<gene>
    <name evidence="6" type="ORF">ABL_03968</name>
</gene>
<proteinExistence type="predicted"/>
<feature type="compositionally biased region" description="Pro residues" evidence="3">
    <location>
        <begin position="905"/>
        <end position="914"/>
    </location>
</feature>
<feature type="domain" description="LysM" evidence="5">
    <location>
        <begin position="936"/>
        <end position="983"/>
    </location>
</feature>
<feature type="region of interest" description="Disordered" evidence="3">
    <location>
        <begin position="691"/>
        <end position="798"/>
    </location>
</feature>
<dbReference type="SUPFAM" id="SSF54106">
    <property type="entry name" value="LysM domain"/>
    <property type="match status" value="4"/>
</dbReference>
<feature type="chain" id="PRO_5007170290" evidence="4">
    <location>
        <begin position="27"/>
        <end position="1181"/>
    </location>
</feature>
<feature type="domain" description="LysM" evidence="5">
    <location>
        <begin position="381"/>
        <end position="428"/>
    </location>
</feature>
<evidence type="ECO:0000313" key="6">
    <source>
        <dbReference type="EMBL" id="GAQ41062.1"/>
    </source>
</evidence>
<dbReference type="GO" id="GO:0008061">
    <property type="term" value="F:chitin binding"/>
    <property type="evidence" value="ECO:0007669"/>
    <property type="project" value="UniProtKB-KW"/>
</dbReference>
<dbReference type="GO" id="GO:0008237">
    <property type="term" value="F:metallopeptidase activity"/>
    <property type="evidence" value="ECO:0007669"/>
    <property type="project" value="InterPro"/>
</dbReference>
<sequence length="1181" mass="128602">MPLPKMWAILLPILLLQLLSSPTVNAGHPEWEHARFMLPEWLSVKPVEPWSRLWPDKTIKLCYESEATWRKYHNYFRNAMRLWYAAGLPEDFKVREVGADGCQNTPHEQLLVIDTPELFATDVGFPALSYLNPSNYPRPTKPAMWVSLYYRDSEAYRIATFAHELAHSFGMYHEHQNPYYWIPGRQVFAFNCDQLKDFTELTQGMSQEQIWGDNGVCTSWKAASAVGFPSYDYLPMPFDEVISPHGIWSNRATVDFDSIMLYGSHLGGQFDYSVVISLADGTIFEETEDPSVEDVDGLKLLYGTVYGIPNVRRLFELEVTLHQLGVELSTIMGTLPTWLSALLLLLWTAAAQSPAIDVAGIAADPTPHGPTMSGTPADCNRWFTIKKGDTCYDLEKAFGLTPQQFQQWNPAVSRDCLVNFWPGYAYCVGVGPVAIPTSADTAPPAPTMTGITANCNRWYTAQKGDNCYAVEKAFGLTPQQFQQWNPAVSLDCLVNFWPGYAYCVGVGPAANGPHGPTMPGIAPNCVQFYTAKKGDTCYAVEKAFGITPQQFQQWNPAVSLDCLVNFWADYVYCVGVGPVAPTSTSTVTATATSASTTTSSTTLTTSTTSTTALTTSTTSTAWTTGASSTSTTVLPTSTISTTWTTGTSTTSTSLSPTTVFTTFTTTLTLTTTLTSNGQTTVIVTTTVTTTVSPSTTLGTSTTLTTALPPSGTSSTTTSTSSVPTTSTSSASTTLTTSTTLSTPKPSTTSNPPTSTPSTPVTPTTPRTSTSTIPRSPSITPTPSSRPPISPFPSTMVTTNATYSTRNPITSYNQTITPIDTAWPPTKTHPGQPKDCDKWYLVAPGDTCRSIYQRHGNSITMDELLEWNPDLKADCDYPIAGYWVCVGIKRPALTIIYPTTNDTVPDPTPWTPRPTPTETSVYPPTKTQPGLAPSCSAFYEAQPSDTCDQILASNPMLKFPLLLEWNPALKADCSGILPGYSYCIAAYNDTNRPSPPTVTTQPYPLKPGTAKNCTAWYKKDDGDTCDLIVEMFGTFDKAQFVAWNPDIGVHCYGLENGYYYCVADPSTPKTRTRPVITAMTFPTARPRRQPGVTKDCNKWWLVSIHDDCYDIMHFNGITMADLYTWNPALSGKRNCLEGLVPDTEVCVGIMSSSSTTDTAAPSSTVPGASFRTGMVTVIGGRD</sequence>
<dbReference type="Proteomes" id="UP000068243">
    <property type="component" value="Unassembled WGS sequence"/>
</dbReference>
<evidence type="ECO:0000256" key="4">
    <source>
        <dbReference type="SAM" id="SignalP"/>
    </source>
</evidence>
<evidence type="ECO:0000256" key="3">
    <source>
        <dbReference type="SAM" id="MobiDB-lite"/>
    </source>
</evidence>
<dbReference type="CDD" id="cd00118">
    <property type="entry name" value="LysM"/>
    <property type="match status" value="4"/>
</dbReference>
<organism evidence="6 7">
    <name type="scientific">Aspergillus niger</name>
    <dbReference type="NCBI Taxonomy" id="5061"/>
    <lineage>
        <taxon>Eukaryota</taxon>
        <taxon>Fungi</taxon>
        <taxon>Dikarya</taxon>
        <taxon>Ascomycota</taxon>
        <taxon>Pezizomycotina</taxon>
        <taxon>Eurotiomycetes</taxon>
        <taxon>Eurotiomycetidae</taxon>
        <taxon>Eurotiales</taxon>
        <taxon>Aspergillaceae</taxon>
        <taxon>Aspergillus</taxon>
        <taxon>Aspergillus subgen. Circumdati</taxon>
    </lineage>
</organism>
<dbReference type="VEuPathDB" id="FungiDB:ASPNIDRAFT2_1173076"/>
<name>A0A124BX25_ASPNG</name>
<dbReference type="InterPro" id="IPR024079">
    <property type="entry name" value="MetalloPept_cat_dom_sf"/>
</dbReference>
<feature type="region of interest" description="Disordered" evidence="3">
    <location>
        <begin position="903"/>
        <end position="925"/>
    </location>
</feature>
<feature type="compositionally biased region" description="Low complexity" evidence="3">
    <location>
        <begin position="691"/>
        <end position="782"/>
    </location>
</feature>
<feature type="signal peptide" evidence="4">
    <location>
        <begin position="1"/>
        <end position="26"/>
    </location>
</feature>